<evidence type="ECO:0000313" key="1">
    <source>
        <dbReference type="EMBL" id="KAF2622590.1"/>
    </source>
</evidence>
<gene>
    <name evidence="1" type="ORF">BU25DRAFT_494910</name>
</gene>
<dbReference type="EMBL" id="MU006743">
    <property type="protein sequence ID" value="KAF2622590.1"/>
    <property type="molecule type" value="Genomic_DNA"/>
</dbReference>
<accession>A0ACB6RKX9</accession>
<proteinExistence type="predicted"/>
<protein>
    <submittedName>
        <fullName evidence="1">Lytic polysaccharide monooxygenase</fullName>
    </submittedName>
</protein>
<sequence length="542" mass="59776">MAVYRLNRIGNRGMYMNCAVVDITDQSKSKRDTQAAATKGLSKYPELSIANLANINSCKTEETTDVIFGNPGKRVAFGNGDTPSNSGSGGSGQWTPPAQSKPQQGGDCATKIQDGYWHPECYGIPSWTTEQQQQPAQQQQPQQPKQDVPQPDAKKSNKMKPNTKVEQQLDAYLATLYGRGLARRNTVPAADYAENYDQKKEYSAQPHTHTHTKNCKHKTTGYPPGSHYHNQEDLDPYPEDGIDHSNNKRWTSYTKRAEGPRTPIQFHRGDESAYYQQQASTQASAQGSAQASTQASAQTSGGTPAQKSWNDVSDCEKFEAFLRRMVELSTNMASLTKYAAASTVNIPYYTPASTYASIAATNAEYAQKASKAFGDPLNVYSDKPETDPVPPESEPESETIPLVLGEPDIYNGLPDFPDFDVPDLDWNYTFPPQICATHSYIAAWLHRGDDSSSDEPSIIISIDPIDPIVGSDPDTSTFSCVEPTARNPTEGQTLKKEWKARYEKCMNDPTAFCIEPIGRFSQLQVQYEDCLKLEALDAIASP</sequence>
<keyword evidence="1" id="KW-0560">Oxidoreductase</keyword>
<name>A0ACB6RKX9_9PLEO</name>
<comment type="caution">
    <text evidence="1">The sequence shown here is derived from an EMBL/GenBank/DDBJ whole genome shotgun (WGS) entry which is preliminary data.</text>
</comment>
<keyword evidence="2" id="KW-1185">Reference proteome</keyword>
<keyword evidence="1" id="KW-0503">Monooxygenase</keyword>
<organism evidence="1 2">
    <name type="scientific">Macroventuria anomochaeta</name>
    <dbReference type="NCBI Taxonomy" id="301207"/>
    <lineage>
        <taxon>Eukaryota</taxon>
        <taxon>Fungi</taxon>
        <taxon>Dikarya</taxon>
        <taxon>Ascomycota</taxon>
        <taxon>Pezizomycotina</taxon>
        <taxon>Dothideomycetes</taxon>
        <taxon>Pleosporomycetidae</taxon>
        <taxon>Pleosporales</taxon>
        <taxon>Pleosporineae</taxon>
        <taxon>Didymellaceae</taxon>
        <taxon>Macroventuria</taxon>
    </lineage>
</organism>
<evidence type="ECO:0000313" key="2">
    <source>
        <dbReference type="Proteomes" id="UP000799754"/>
    </source>
</evidence>
<reference evidence="1" key="1">
    <citation type="journal article" date="2020" name="Stud. Mycol.">
        <title>101 Dothideomycetes genomes: a test case for predicting lifestyles and emergence of pathogens.</title>
        <authorList>
            <person name="Haridas S."/>
            <person name="Albert R."/>
            <person name="Binder M."/>
            <person name="Bloem J."/>
            <person name="Labutti K."/>
            <person name="Salamov A."/>
            <person name="Andreopoulos B."/>
            <person name="Baker S."/>
            <person name="Barry K."/>
            <person name="Bills G."/>
            <person name="Bluhm B."/>
            <person name="Cannon C."/>
            <person name="Castanera R."/>
            <person name="Culley D."/>
            <person name="Daum C."/>
            <person name="Ezra D."/>
            <person name="Gonzalez J."/>
            <person name="Henrissat B."/>
            <person name="Kuo A."/>
            <person name="Liang C."/>
            <person name="Lipzen A."/>
            <person name="Lutzoni F."/>
            <person name="Magnuson J."/>
            <person name="Mondo S."/>
            <person name="Nolan M."/>
            <person name="Ohm R."/>
            <person name="Pangilinan J."/>
            <person name="Park H.-J."/>
            <person name="Ramirez L."/>
            <person name="Alfaro M."/>
            <person name="Sun H."/>
            <person name="Tritt A."/>
            <person name="Yoshinaga Y."/>
            <person name="Zwiers L.-H."/>
            <person name="Turgeon B."/>
            <person name="Goodwin S."/>
            <person name="Spatafora J."/>
            <person name="Crous P."/>
            <person name="Grigoriev I."/>
        </authorList>
    </citation>
    <scope>NUCLEOTIDE SEQUENCE</scope>
    <source>
        <strain evidence="1">CBS 525.71</strain>
    </source>
</reference>
<dbReference type="Proteomes" id="UP000799754">
    <property type="component" value="Unassembled WGS sequence"/>
</dbReference>